<keyword evidence="2" id="KW-1185">Reference proteome</keyword>
<dbReference type="RefSeq" id="WP_216321483.1">
    <property type="nucleotide sequence ID" value="NZ_JAHKRT010000002.1"/>
</dbReference>
<comment type="caution">
    <text evidence="1">The sequence shown here is derived from an EMBL/GenBank/DDBJ whole genome shotgun (WGS) entry which is preliminary data.</text>
</comment>
<sequence>MARIELLDTVAHRDLRIVTRRDPSLGDRRNFVQLVASEFARAAAHYPIFFTKSAETGSFLAGAVLGFHDGENLFLDQGTSPYRPLTLRREPFHIVGDDLGFDTGHPRVSRAEGEPVFDADGQPSDYLRGVQQALTQLRYGLDETDAFIRRMLDHKLVEPIDISLRFDDGEHCRLDGLYTIARDGLYELSDADAVKLFRSGDLQLAFTMIGSLSQIGVMAARRNERLLDPV</sequence>
<organism evidence="1 2">
    <name type="scientific">Sphingomonas quercus</name>
    <dbReference type="NCBI Taxonomy" id="2842451"/>
    <lineage>
        <taxon>Bacteria</taxon>
        <taxon>Pseudomonadati</taxon>
        <taxon>Pseudomonadota</taxon>
        <taxon>Alphaproteobacteria</taxon>
        <taxon>Sphingomonadales</taxon>
        <taxon>Sphingomonadaceae</taxon>
        <taxon>Sphingomonas</taxon>
    </lineage>
</organism>
<protein>
    <submittedName>
        <fullName evidence="1">SapC family protein</fullName>
    </submittedName>
</protein>
<dbReference type="EMBL" id="JAHKRT010000002">
    <property type="protein sequence ID" value="MBU3077378.1"/>
    <property type="molecule type" value="Genomic_DNA"/>
</dbReference>
<evidence type="ECO:0000313" key="1">
    <source>
        <dbReference type="EMBL" id="MBU3077378.1"/>
    </source>
</evidence>
<proteinExistence type="predicted"/>
<evidence type="ECO:0000313" key="2">
    <source>
        <dbReference type="Proteomes" id="UP000776276"/>
    </source>
</evidence>
<dbReference type="Pfam" id="PF07277">
    <property type="entry name" value="SapC"/>
    <property type="match status" value="1"/>
</dbReference>
<accession>A0ABS6BGG0</accession>
<reference evidence="1 2" key="1">
    <citation type="submission" date="2021-06" db="EMBL/GenBank/DDBJ databases">
        <title>Sphingomonas sp. XMGL2, whole genome shotgun sequencing project.</title>
        <authorList>
            <person name="Zhao G."/>
            <person name="Shen L."/>
        </authorList>
    </citation>
    <scope>NUCLEOTIDE SEQUENCE [LARGE SCALE GENOMIC DNA]</scope>
    <source>
        <strain evidence="1 2">XMGL2</strain>
    </source>
</reference>
<dbReference type="InterPro" id="IPR010836">
    <property type="entry name" value="SapC"/>
</dbReference>
<dbReference type="Proteomes" id="UP000776276">
    <property type="component" value="Unassembled WGS sequence"/>
</dbReference>
<gene>
    <name evidence="1" type="ORF">KOF26_05805</name>
</gene>
<name>A0ABS6BGG0_9SPHN</name>